<feature type="compositionally biased region" description="Polar residues" evidence="1">
    <location>
        <begin position="79"/>
        <end position="91"/>
    </location>
</feature>
<dbReference type="EMBL" id="CAJNJA010043373">
    <property type="protein sequence ID" value="CAE7793166.1"/>
    <property type="molecule type" value="Genomic_DNA"/>
</dbReference>
<evidence type="ECO:0000313" key="2">
    <source>
        <dbReference type="EMBL" id="CAE7793166.1"/>
    </source>
</evidence>
<dbReference type="OrthoDB" id="10326825at2759"/>
<gene>
    <name evidence="2" type="ORF">SNEC2469_LOCUS23319</name>
</gene>
<sequence length="91" mass="10098">MSSQTPRRSCFGFSLVLAEPALFVIWQVPRAAMVLRYRAEDEEEVTPPKPRLQAEESEGGEGDGTRSLQNSKDSENDTHASVWSVSVRMSA</sequence>
<accession>A0A812YRZ5</accession>
<reference evidence="2" key="1">
    <citation type="submission" date="2021-02" db="EMBL/GenBank/DDBJ databases">
        <authorList>
            <person name="Dougan E. K."/>
            <person name="Rhodes N."/>
            <person name="Thang M."/>
            <person name="Chan C."/>
        </authorList>
    </citation>
    <scope>NUCLEOTIDE SEQUENCE</scope>
</reference>
<evidence type="ECO:0000313" key="3">
    <source>
        <dbReference type="Proteomes" id="UP000601435"/>
    </source>
</evidence>
<feature type="region of interest" description="Disordered" evidence="1">
    <location>
        <begin position="39"/>
        <end position="91"/>
    </location>
</feature>
<protein>
    <submittedName>
        <fullName evidence="2">Uncharacterized protein</fullName>
    </submittedName>
</protein>
<comment type="caution">
    <text evidence="2">The sequence shown here is derived from an EMBL/GenBank/DDBJ whole genome shotgun (WGS) entry which is preliminary data.</text>
</comment>
<dbReference type="Proteomes" id="UP000601435">
    <property type="component" value="Unassembled WGS sequence"/>
</dbReference>
<name>A0A812YRZ5_9DINO</name>
<proteinExistence type="predicted"/>
<evidence type="ECO:0000256" key="1">
    <source>
        <dbReference type="SAM" id="MobiDB-lite"/>
    </source>
</evidence>
<keyword evidence="3" id="KW-1185">Reference proteome</keyword>
<organism evidence="2 3">
    <name type="scientific">Symbiodinium necroappetens</name>
    <dbReference type="NCBI Taxonomy" id="1628268"/>
    <lineage>
        <taxon>Eukaryota</taxon>
        <taxon>Sar</taxon>
        <taxon>Alveolata</taxon>
        <taxon>Dinophyceae</taxon>
        <taxon>Suessiales</taxon>
        <taxon>Symbiodiniaceae</taxon>
        <taxon>Symbiodinium</taxon>
    </lineage>
</organism>
<dbReference type="AlphaFoldDB" id="A0A812YRZ5"/>